<sequence length="166" mass="17807">MARTALAVVALALVFAAWGGWSWYTAAHDDGLKFSELREQVRQAGEQDVQNLSTFDYRRFAQGLASWRDSSTGELHDQIVQGSAQFEKDVQSTKTITSAKVLSSGVTELDERAGKASMIFAVRITATSPDGQPSVKQSRLAARLERTPSGWKVSGLGEAPTGGSGS</sequence>
<feature type="compositionally biased region" description="Polar residues" evidence="3">
    <location>
        <begin position="128"/>
        <end position="137"/>
    </location>
</feature>
<evidence type="ECO:0000313" key="4">
    <source>
        <dbReference type="EMBL" id="MXQ68068.1"/>
    </source>
</evidence>
<dbReference type="GO" id="GO:0016020">
    <property type="term" value="C:membrane"/>
    <property type="evidence" value="ECO:0007669"/>
    <property type="project" value="UniProtKB-SubCell"/>
</dbReference>
<organism evidence="4 5">
    <name type="scientific">Actinomadura rayongensis</name>
    <dbReference type="NCBI Taxonomy" id="1429076"/>
    <lineage>
        <taxon>Bacteria</taxon>
        <taxon>Bacillati</taxon>
        <taxon>Actinomycetota</taxon>
        <taxon>Actinomycetes</taxon>
        <taxon>Streptosporangiales</taxon>
        <taxon>Thermomonosporaceae</taxon>
        <taxon>Actinomadura</taxon>
    </lineage>
</organism>
<reference evidence="4 5" key="1">
    <citation type="submission" date="2019-12" db="EMBL/GenBank/DDBJ databases">
        <title>Nocardia macrotermitis sp. nov. and Nocardia aurantia sp. nov., isolated from the gut of the fungus growing-termite Macrotermes natalensis.</title>
        <authorList>
            <person name="Christine B."/>
            <person name="Rene B."/>
        </authorList>
    </citation>
    <scope>NUCLEOTIDE SEQUENCE [LARGE SCALE GENOMIC DNA]</scope>
    <source>
        <strain evidence="4 5">DSM 102126</strain>
    </source>
</reference>
<dbReference type="Proteomes" id="UP000431901">
    <property type="component" value="Unassembled WGS sequence"/>
</dbReference>
<name>A0A6I4WE52_9ACTN</name>
<evidence type="ECO:0000256" key="2">
    <source>
        <dbReference type="ARBA" id="ARBA00023136"/>
    </source>
</evidence>
<accession>A0A6I4WE52</accession>
<proteinExistence type="predicted"/>
<evidence type="ECO:0008006" key="6">
    <source>
        <dbReference type="Google" id="ProtNLM"/>
    </source>
</evidence>
<evidence type="ECO:0000313" key="5">
    <source>
        <dbReference type="Proteomes" id="UP000431901"/>
    </source>
</evidence>
<dbReference type="OrthoDB" id="4327963at2"/>
<evidence type="ECO:0000256" key="1">
    <source>
        <dbReference type="ARBA" id="ARBA00004370"/>
    </source>
</evidence>
<protein>
    <recommendedName>
        <fullName evidence="6">Mce-associated membrane protein</fullName>
    </recommendedName>
</protein>
<keyword evidence="2" id="KW-0472">Membrane</keyword>
<keyword evidence="5" id="KW-1185">Reference proteome</keyword>
<dbReference type="PANTHER" id="PTHR37042:SF4">
    <property type="entry name" value="OUTER MEMBRANE PROTEIN RV1973"/>
    <property type="match status" value="1"/>
</dbReference>
<feature type="region of interest" description="Disordered" evidence="3">
    <location>
        <begin position="128"/>
        <end position="166"/>
    </location>
</feature>
<dbReference type="PANTHER" id="PTHR37042">
    <property type="entry name" value="OUTER MEMBRANE PROTEIN RV1973"/>
    <property type="match status" value="1"/>
</dbReference>
<gene>
    <name evidence="4" type="ORF">GQ466_29035</name>
</gene>
<comment type="subcellular location">
    <subcellularLocation>
        <location evidence="1">Membrane</location>
    </subcellularLocation>
</comment>
<dbReference type="AlphaFoldDB" id="A0A6I4WE52"/>
<comment type="caution">
    <text evidence="4">The sequence shown here is derived from an EMBL/GenBank/DDBJ whole genome shotgun (WGS) entry which is preliminary data.</text>
</comment>
<dbReference type="EMBL" id="WUTW01000010">
    <property type="protein sequence ID" value="MXQ68068.1"/>
    <property type="molecule type" value="Genomic_DNA"/>
</dbReference>
<evidence type="ECO:0000256" key="3">
    <source>
        <dbReference type="SAM" id="MobiDB-lite"/>
    </source>
</evidence>